<keyword evidence="4" id="KW-0186">Copper</keyword>
<dbReference type="EMBL" id="CM009292">
    <property type="protein sequence ID" value="PNT43672.1"/>
    <property type="molecule type" value="Genomic_DNA"/>
</dbReference>
<evidence type="ECO:0000256" key="2">
    <source>
        <dbReference type="ARBA" id="ARBA00022723"/>
    </source>
</evidence>
<dbReference type="AlphaFoldDB" id="A0A2K2B1M4"/>
<dbReference type="CDD" id="cd04216">
    <property type="entry name" value="Phytocyanin"/>
    <property type="match status" value="1"/>
</dbReference>
<evidence type="ECO:0000256" key="6">
    <source>
        <dbReference type="SAM" id="MobiDB-lite"/>
    </source>
</evidence>
<dbReference type="PROSITE" id="PS51485">
    <property type="entry name" value="PHYTOCYANIN"/>
    <property type="match status" value="1"/>
</dbReference>
<keyword evidence="7" id="KW-0732">Signal</keyword>
<evidence type="ECO:0000259" key="8">
    <source>
        <dbReference type="PROSITE" id="PS51485"/>
    </source>
</evidence>
<feature type="chain" id="PRO_5014332765" description="Phytocyanin domain-containing protein" evidence="7">
    <location>
        <begin position="21"/>
        <end position="217"/>
    </location>
</feature>
<dbReference type="SMR" id="A0A2K2B1M4"/>
<dbReference type="GO" id="GO:0046872">
    <property type="term" value="F:metal ion binding"/>
    <property type="evidence" value="ECO:0007669"/>
    <property type="project" value="UniProtKB-KW"/>
</dbReference>
<dbReference type="InterPro" id="IPR039391">
    <property type="entry name" value="Phytocyanin-like"/>
</dbReference>
<dbReference type="InterPro" id="IPR008972">
    <property type="entry name" value="Cupredoxin"/>
</dbReference>
<keyword evidence="10" id="KW-1185">Reference proteome</keyword>
<evidence type="ECO:0000256" key="1">
    <source>
        <dbReference type="ARBA" id="ARBA00022448"/>
    </source>
</evidence>
<feature type="region of interest" description="Disordered" evidence="6">
    <location>
        <begin position="122"/>
        <end position="172"/>
    </location>
</feature>
<organism evidence="9 10">
    <name type="scientific">Populus trichocarpa</name>
    <name type="common">Western balsam poplar</name>
    <name type="synonym">Populus balsamifera subsp. trichocarpa</name>
    <dbReference type="NCBI Taxonomy" id="3694"/>
    <lineage>
        <taxon>Eukaryota</taxon>
        <taxon>Viridiplantae</taxon>
        <taxon>Streptophyta</taxon>
        <taxon>Embryophyta</taxon>
        <taxon>Tracheophyta</taxon>
        <taxon>Spermatophyta</taxon>
        <taxon>Magnoliopsida</taxon>
        <taxon>eudicotyledons</taxon>
        <taxon>Gunneridae</taxon>
        <taxon>Pentapetalae</taxon>
        <taxon>rosids</taxon>
        <taxon>fabids</taxon>
        <taxon>Malpighiales</taxon>
        <taxon>Salicaceae</taxon>
        <taxon>Saliceae</taxon>
        <taxon>Populus</taxon>
    </lineage>
</organism>
<dbReference type="InParanoid" id="A0A2K2B1M4"/>
<keyword evidence="3" id="KW-0249">Electron transport</keyword>
<feature type="signal peptide" evidence="7">
    <location>
        <begin position="1"/>
        <end position="20"/>
    </location>
</feature>
<dbReference type="FunFam" id="2.60.40.420:FF:000003">
    <property type="entry name" value="Blue copper"/>
    <property type="match status" value="1"/>
</dbReference>
<dbReference type="Gramene" id="Potri.003G047300.1.v4.1">
    <property type="protein sequence ID" value="Potri.003G047300.1.v4.1"/>
    <property type="gene ID" value="Potri.003G047300.v4.1"/>
</dbReference>
<dbReference type="InterPro" id="IPR003245">
    <property type="entry name" value="Phytocyanin_dom"/>
</dbReference>
<accession>A0A2K2B1M4</accession>
<dbReference type="PANTHER" id="PTHR33021">
    <property type="entry name" value="BLUE COPPER PROTEIN"/>
    <property type="match status" value="1"/>
</dbReference>
<dbReference type="GO" id="GO:0009055">
    <property type="term" value="F:electron transfer activity"/>
    <property type="evidence" value="ECO:0007669"/>
    <property type="project" value="InterPro"/>
</dbReference>
<feature type="compositionally biased region" description="Pro residues" evidence="6">
    <location>
        <begin position="155"/>
        <end position="171"/>
    </location>
</feature>
<evidence type="ECO:0000256" key="3">
    <source>
        <dbReference type="ARBA" id="ARBA00022982"/>
    </source>
</evidence>
<dbReference type="PANTHER" id="PTHR33021:SF356">
    <property type="entry name" value="MAVICYANIN"/>
    <property type="match status" value="1"/>
</dbReference>
<sequence length="217" mass="23075">MAKIAVALFMMMALCGVCFGAGYNVGESDGWTIGVDYNQWASTKKFQVGDTLVFNYNTMFHNVLQVTKQDYESCNVKSPVATFASGRDFITLDKAGHSYFVCGFPGHCQAGLKVAISVRASSSQSPDVPSPPSTPREIPPPPPPQTLSAPGQPNFHPPPLGSPNVPLPPGFPNFGTPSGPGFPYLPPFESGASLHSSNLKAAMLSVIMTNLFAVFAY</sequence>
<feature type="domain" description="Phytocyanin" evidence="8">
    <location>
        <begin position="21"/>
        <end position="120"/>
    </location>
</feature>
<proteinExistence type="predicted"/>
<evidence type="ECO:0000256" key="7">
    <source>
        <dbReference type="SAM" id="SignalP"/>
    </source>
</evidence>
<name>A0A2K2B1M4_POPTR</name>
<dbReference type="Pfam" id="PF02298">
    <property type="entry name" value="Cu_bind_like"/>
    <property type="match status" value="1"/>
</dbReference>
<dbReference type="Proteomes" id="UP000006729">
    <property type="component" value="Chromosome 3"/>
</dbReference>
<feature type="compositionally biased region" description="Pro residues" evidence="6">
    <location>
        <begin position="128"/>
        <end position="145"/>
    </location>
</feature>
<keyword evidence="5" id="KW-0325">Glycoprotein</keyword>
<protein>
    <recommendedName>
        <fullName evidence="8">Phytocyanin domain-containing protein</fullName>
    </recommendedName>
</protein>
<gene>
    <name evidence="9" type="ORF">POPTR_003G047300</name>
</gene>
<evidence type="ECO:0000256" key="4">
    <source>
        <dbReference type="ARBA" id="ARBA00023008"/>
    </source>
</evidence>
<dbReference type="OrthoDB" id="1933492at2759"/>
<evidence type="ECO:0000313" key="10">
    <source>
        <dbReference type="Proteomes" id="UP000006729"/>
    </source>
</evidence>
<dbReference type="Gene3D" id="2.60.40.420">
    <property type="entry name" value="Cupredoxins - blue copper proteins"/>
    <property type="match status" value="1"/>
</dbReference>
<evidence type="ECO:0000256" key="5">
    <source>
        <dbReference type="ARBA" id="ARBA00023180"/>
    </source>
</evidence>
<evidence type="ECO:0000313" key="9">
    <source>
        <dbReference type="EMBL" id="PNT43672.1"/>
    </source>
</evidence>
<keyword evidence="2" id="KW-0479">Metal-binding</keyword>
<reference evidence="9 10" key="1">
    <citation type="journal article" date="2006" name="Science">
        <title>The genome of black cottonwood, Populus trichocarpa (Torr. &amp; Gray).</title>
        <authorList>
            <person name="Tuskan G.A."/>
            <person name="Difazio S."/>
            <person name="Jansson S."/>
            <person name="Bohlmann J."/>
            <person name="Grigoriev I."/>
            <person name="Hellsten U."/>
            <person name="Putnam N."/>
            <person name="Ralph S."/>
            <person name="Rombauts S."/>
            <person name="Salamov A."/>
            <person name="Schein J."/>
            <person name="Sterck L."/>
            <person name="Aerts A."/>
            <person name="Bhalerao R.R."/>
            <person name="Bhalerao R.P."/>
            <person name="Blaudez D."/>
            <person name="Boerjan W."/>
            <person name="Brun A."/>
            <person name="Brunner A."/>
            <person name="Busov V."/>
            <person name="Campbell M."/>
            <person name="Carlson J."/>
            <person name="Chalot M."/>
            <person name="Chapman J."/>
            <person name="Chen G.L."/>
            <person name="Cooper D."/>
            <person name="Coutinho P.M."/>
            <person name="Couturier J."/>
            <person name="Covert S."/>
            <person name="Cronk Q."/>
            <person name="Cunningham R."/>
            <person name="Davis J."/>
            <person name="Degroeve S."/>
            <person name="Dejardin A."/>
            <person name="Depamphilis C."/>
            <person name="Detter J."/>
            <person name="Dirks B."/>
            <person name="Dubchak I."/>
            <person name="Duplessis S."/>
            <person name="Ehlting J."/>
            <person name="Ellis B."/>
            <person name="Gendler K."/>
            <person name="Goodstein D."/>
            <person name="Gribskov M."/>
            <person name="Grimwood J."/>
            <person name="Groover A."/>
            <person name="Gunter L."/>
            <person name="Hamberger B."/>
            <person name="Heinze B."/>
            <person name="Helariutta Y."/>
            <person name="Henrissat B."/>
            <person name="Holligan D."/>
            <person name="Holt R."/>
            <person name="Huang W."/>
            <person name="Islam-Faridi N."/>
            <person name="Jones S."/>
            <person name="Jones-Rhoades M."/>
            <person name="Jorgensen R."/>
            <person name="Joshi C."/>
            <person name="Kangasjarvi J."/>
            <person name="Karlsson J."/>
            <person name="Kelleher C."/>
            <person name="Kirkpatrick R."/>
            <person name="Kirst M."/>
            <person name="Kohler A."/>
            <person name="Kalluri U."/>
            <person name="Larimer F."/>
            <person name="Leebens-Mack J."/>
            <person name="Leple J.C."/>
            <person name="Locascio P."/>
            <person name="Lou Y."/>
            <person name="Lucas S."/>
            <person name="Martin F."/>
            <person name="Montanini B."/>
            <person name="Napoli C."/>
            <person name="Nelson D.R."/>
            <person name="Nelson C."/>
            <person name="Nieminen K."/>
            <person name="Nilsson O."/>
            <person name="Pereda V."/>
            <person name="Peter G."/>
            <person name="Philippe R."/>
            <person name="Pilate G."/>
            <person name="Poliakov A."/>
            <person name="Razumovskaya J."/>
            <person name="Richardson P."/>
            <person name="Rinaldi C."/>
            <person name="Ritland K."/>
            <person name="Rouze P."/>
            <person name="Ryaboy D."/>
            <person name="Schmutz J."/>
            <person name="Schrader J."/>
            <person name="Segerman B."/>
            <person name="Shin H."/>
            <person name="Siddiqui A."/>
            <person name="Sterky F."/>
            <person name="Terry A."/>
            <person name="Tsai C.J."/>
            <person name="Uberbacher E."/>
            <person name="Unneberg P."/>
            <person name="Vahala J."/>
            <person name="Wall K."/>
            <person name="Wessler S."/>
            <person name="Yang G."/>
            <person name="Yin T."/>
            <person name="Douglas C."/>
            <person name="Marra M."/>
            <person name="Sandberg G."/>
            <person name="Van de Peer Y."/>
            <person name="Rokhsar D."/>
        </authorList>
    </citation>
    <scope>NUCLEOTIDE SEQUENCE [LARGE SCALE GENOMIC DNA]</scope>
    <source>
        <strain evidence="10">cv. Nisqually</strain>
    </source>
</reference>
<keyword evidence="1" id="KW-0813">Transport</keyword>
<dbReference type="GO" id="GO:0005886">
    <property type="term" value="C:plasma membrane"/>
    <property type="evidence" value="ECO:0000318"/>
    <property type="project" value="GO_Central"/>
</dbReference>
<dbReference type="SUPFAM" id="SSF49503">
    <property type="entry name" value="Cupredoxins"/>
    <property type="match status" value="1"/>
</dbReference>